<reference evidence="2 3" key="1">
    <citation type="journal article" date="2015" name="Genome Announc.">
        <title>Draft Genome Sequence and Gene Annotation of the Entomopathogenic Fungus Verticillium hemipterigenum.</title>
        <authorList>
            <person name="Horn F."/>
            <person name="Habel A."/>
            <person name="Scharf D.H."/>
            <person name="Dworschak J."/>
            <person name="Brakhage A.A."/>
            <person name="Guthke R."/>
            <person name="Hertweck C."/>
            <person name="Linde J."/>
        </authorList>
    </citation>
    <scope>NUCLEOTIDE SEQUENCE [LARGE SCALE GENOMIC DNA]</scope>
</reference>
<feature type="region of interest" description="Disordered" evidence="1">
    <location>
        <begin position="605"/>
        <end position="633"/>
    </location>
</feature>
<evidence type="ECO:0000313" key="3">
    <source>
        <dbReference type="Proteomes" id="UP000039046"/>
    </source>
</evidence>
<dbReference type="OrthoDB" id="4755921at2759"/>
<feature type="compositionally biased region" description="Basic residues" evidence="1">
    <location>
        <begin position="605"/>
        <end position="617"/>
    </location>
</feature>
<accession>A0A0A1SW75</accession>
<proteinExistence type="predicted"/>
<evidence type="ECO:0000313" key="2">
    <source>
        <dbReference type="EMBL" id="CEJ82526.1"/>
    </source>
</evidence>
<protein>
    <submittedName>
        <fullName evidence="2">Uncharacterized protein</fullName>
    </submittedName>
</protein>
<feature type="region of interest" description="Disordered" evidence="1">
    <location>
        <begin position="553"/>
        <end position="578"/>
    </location>
</feature>
<dbReference type="EMBL" id="CDHN01000001">
    <property type="protein sequence ID" value="CEJ82526.1"/>
    <property type="molecule type" value="Genomic_DNA"/>
</dbReference>
<keyword evidence="3" id="KW-1185">Reference proteome</keyword>
<gene>
    <name evidence="2" type="ORF">VHEMI02585</name>
</gene>
<dbReference type="Proteomes" id="UP000039046">
    <property type="component" value="Unassembled WGS sequence"/>
</dbReference>
<dbReference type="HOGENOM" id="CLU_432227_0_0_1"/>
<sequence length="633" mass="70178">MALPEPKKPTTVSQKIDSDSAKPRSARIPLRSRKPRHSSRSTDLGDARATKALTNSNWRQGRADEVCTPTKPSLVKRSILSEVSANDRHSIRHPLETDSFDKENSRSTNTGLYKILKQLEIKGLSDHHNATRIIQVSSLGNRATDSDTSSLDDTSSEGCWARIQPFRMQGDIRGSTISFGTAPERGNSMDVNVPSNCDEPESPSLPAFVHPPPGLTSRRNISFQLQKSVCQLKKEPSDILISCESPQEQEPIPKPIEPVAIDREARDAQFMKLLEKLKASSVTARKPQVSERRHEIDSSVNSNIQQDTLRIPTFGSGRRHATVSDEGLYRRNHHQFSSLENDVVDPGNISSSESKGNTLNPKAREFLSFSAQPQLANKIRMQRKSVRGLFEQQPDNTYQTPNQTDVLKEPKVAYPALQQNFMPNMIVPQYATLPLLPTYYPPLVPANLAQFVSQPMANLLLPVSGQNSLPIRLNPPVTPFQSPTKSLLDVQPALKELLPLQTMFAPLQAQVQQQPVQLPQYSATRTDTQSLPVQPLAQAPILQYPTANVAAMAATQQTSKSGSKTKPSSVPKPRVPDAMGQQAYEAWIEWRKANEPGYALECKMRQQRRSQKLKLKKASKEADQGQESVPAAA</sequence>
<feature type="compositionally biased region" description="Low complexity" evidence="1">
    <location>
        <begin position="558"/>
        <end position="572"/>
    </location>
</feature>
<name>A0A0A1SW75_9HYPO</name>
<feature type="compositionally biased region" description="Basic residues" evidence="1">
    <location>
        <begin position="30"/>
        <end position="39"/>
    </location>
</feature>
<feature type="region of interest" description="Disordered" evidence="1">
    <location>
        <begin position="1"/>
        <end position="65"/>
    </location>
</feature>
<organism evidence="2 3">
    <name type="scientific">[Torrubiella] hemipterigena</name>
    <dbReference type="NCBI Taxonomy" id="1531966"/>
    <lineage>
        <taxon>Eukaryota</taxon>
        <taxon>Fungi</taxon>
        <taxon>Dikarya</taxon>
        <taxon>Ascomycota</taxon>
        <taxon>Pezizomycotina</taxon>
        <taxon>Sordariomycetes</taxon>
        <taxon>Hypocreomycetidae</taxon>
        <taxon>Hypocreales</taxon>
        <taxon>Clavicipitaceae</taxon>
        <taxon>Clavicipitaceae incertae sedis</taxon>
        <taxon>'Torrubiella' clade</taxon>
    </lineage>
</organism>
<evidence type="ECO:0000256" key="1">
    <source>
        <dbReference type="SAM" id="MobiDB-lite"/>
    </source>
</evidence>
<dbReference type="AlphaFoldDB" id="A0A0A1SW75"/>